<evidence type="ECO:0000256" key="1">
    <source>
        <dbReference type="ARBA" id="ARBA00004651"/>
    </source>
</evidence>
<keyword evidence="6 8" id="KW-0472">Membrane</keyword>
<keyword evidence="4 8" id="KW-0812">Transmembrane</keyword>
<evidence type="ECO:0000313" key="10">
    <source>
        <dbReference type="Proteomes" id="UP001055057"/>
    </source>
</evidence>
<evidence type="ECO:0000256" key="3">
    <source>
        <dbReference type="ARBA" id="ARBA00022679"/>
    </source>
</evidence>
<dbReference type="Pfam" id="PF09594">
    <property type="entry name" value="GT87"/>
    <property type="match status" value="1"/>
</dbReference>
<evidence type="ECO:0000256" key="7">
    <source>
        <dbReference type="ARBA" id="ARBA00024033"/>
    </source>
</evidence>
<keyword evidence="5 8" id="KW-1133">Transmembrane helix</keyword>
<feature type="transmembrane region" description="Helical" evidence="8">
    <location>
        <begin position="12"/>
        <end position="28"/>
    </location>
</feature>
<gene>
    <name evidence="9" type="ORF">MPOCJGCO_3724</name>
</gene>
<reference evidence="9" key="2">
    <citation type="submission" date="2021-08" db="EMBL/GenBank/DDBJ databases">
        <authorList>
            <person name="Tani A."/>
            <person name="Ola A."/>
            <person name="Ogura Y."/>
            <person name="Katsura K."/>
            <person name="Hayashi T."/>
        </authorList>
    </citation>
    <scope>NUCLEOTIDE SEQUENCE</scope>
    <source>
        <strain evidence="9">DSM 23632</strain>
    </source>
</reference>
<feature type="transmembrane region" description="Helical" evidence="8">
    <location>
        <begin position="178"/>
        <end position="202"/>
    </location>
</feature>
<evidence type="ECO:0000256" key="4">
    <source>
        <dbReference type="ARBA" id="ARBA00022692"/>
    </source>
</evidence>
<dbReference type="Proteomes" id="UP001055057">
    <property type="component" value="Unassembled WGS sequence"/>
</dbReference>
<evidence type="ECO:0000256" key="6">
    <source>
        <dbReference type="ARBA" id="ARBA00023136"/>
    </source>
</evidence>
<keyword evidence="3" id="KW-0808">Transferase</keyword>
<comment type="caution">
    <text evidence="9">The sequence shown here is derived from an EMBL/GenBank/DDBJ whole genome shotgun (WGS) entry which is preliminary data.</text>
</comment>
<keyword evidence="2" id="KW-1003">Cell membrane</keyword>
<evidence type="ECO:0000256" key="8">
    <source>
        <dbReference type="SAM" id="Phobius"/>
    </source>
</evidence>
<sequence length="401" mass="42788">MSQPALRSGQVAVVGIGALVSLASWLSVRPWDTAGWMIGAPFGRDFVNFWMAPRLVMAGNGAYLTDLPAYQGAIRTLFGLSLDPALVFVYPPHALLFLAPFALLPFLPAVCAWTALNLAALTGALRACDTGRSLPRGLLTLLVCLSPPAVAMIVYGHFGGLIALAATLAVVEGQRRPWLAGFCLACLTVKPQLACVLGLILLCGGYWRCLFASGVFTVALVGLSVAAFGVEPWQRFVTVTMPMQSAFVTAFDARWIQTSISVYFSARFWDLPAALAWTIQGSVAAVAFAGAVTALRRGRPDPTRLLVILLAAIVILPYASHYELAVVAPVLTLVVLDRAVEPAPPPLLVLAWITIPLARILYVFDLPILSFVVAGGLFALSRRLLADGWLAPAPMDRPARA</sequence>
<evidence type="ECO:0000313" key="9">
    <source>
        <dbReference type="EMBL" id="GJE61602.1"/>
    </source>
</evidence>
<accession>A0ABQ4U447</accession>
<protein>
    <recommendedName>
        <fullName evidence="11">DUF2029 domain-containing protein</fullName>
    </recommendedName>
</protein>
<dbReference type="InterPro" id="IPR018584">
    <property type="entry name" value="GT87"/>
</dbReference>
<keyword evidence="10" id="KW-1185">Reference proteome</keyword>
<feature type="transmembrane region" description="Helical" evidence="8">
    <location>
        <begin position="307"/>
        <end position="335"/>
    </location>
</feature>
<evidence type="ECO:0008006" key="11">
    <source>
        <dbReference type="Google" id="ProtNLM"/>
    </source>
</evidence>
<organism evidence="9 10">
    <name type="scientific">Methylobacterium trifolii</name>
    <dbReference type="NCBI Taxonomy" id="1003092"/>
    <lineage>
        <taxon>Bacteria</taxon>
        <taxon>Pseudomonadati</taxon>
        <taxon>Pseudomonadota</taxon>
        <taxon>Alphaproteobacteria</taxon>
        <taxon>Hyphomicrobiales</taxon>
        <taxon>Methylobacteriaceae</taxon>
        <taxon>Methylobacterium</taxon>
    </lineage>
</organism>
<comment type="similarity">
    <text evidence="7">Belongs to the glycosyltransferase 87 family.</text>
</comment>
<proteinExistence type="inferred from homology"/>
<comment type="subcellular location">
    <subcellularLocation>
        <location evidence="1">Cell membrane</location>
        <topology evidence="1">Multi-pass membrane protein</topology>
    </subcellularLocation>
</comment>
<dbReference type="EMBL" id="BPRB01000227">
    <property type="protein sequence ID" value="GJE61602.1"/>
    <property type="molecule type" value="Genomic_DNA"/>
</dbReference>
<evidence type="ECO:0000256" key="2">
    <source>
        <dbReference type="ARBA" id="ARBA00022475"/>
    </source>
</evidence>
<dbReference type="RefSeq" id="WP_238184161.1">
    <property type="nucleotide sequence ID" value="NZ_BPRB01000227.1"/>
</dbReference>
<feature type="transmembrane region" description="Helical" evidence="8">
    <location>
        <begin position="347"/>
        <end position="380"/>
    </location>
</feature>
<feature type="transmembrane region" description="Helical" evidence="8">
    <location>
        <begin position="274"/>
        <end position="295"/>
    </location>
</feature>
<reference evidence="9" key="1">
    <citation type="journal article" date="2021" name="Front. Microbiol.">
        <title>Comprehensive Comparative Genomics and Phenotyping of Methylobacterium Species.</title>
        <authorList>
            <person name="Alessa O."/>
            <person name="Ogura Y."/>
            <person name="Fujitani Y."/>
            <person name="Takami H."/>
            <person name="Hayashi T."/>
            <person name="Sahin N."/>
            <person name="Tani A."/>
        </authorList>
    </citation>
    <scope>NUCLEOTIDE SEQUENCE</scope>
    <source>
        <strain evidence="9">DSM 23632</strain>
    </source>
</reference>
<evidence type="ECO:0000256" key="5">
    <source>
        <dbReference type="ARBA" id="ARBA00022989"/>
    </source>
</evidence>
<feature type="transmembrane region" description="Helical" evidence="8">
    <location>
        <begin position="209"/>
        <end position="230"/>
    </location>
</feature>
<feature type="transmembrane region" description="Helical" evidence="8">
    <location>
        <begin position="94"/>
        <end position="116"/>
    </location>
</feature>
<name>A0ABQ4U447_9HYPH</name>